<organism evidence="1 2">
    <name type="scientific">Terriglobus roseus</name>
    <dbReference type="NCBI Taxonomy" id="392734"/>
    <lineage>
        <taxon>Bacteria</taxon>
        <taxon>Pseudomonadati</taxon>
        <taxon>Acidobacteriota</taxon>
        <taxon>Terriglobia</taxon>
        <taxon>Terriglobales</taxon>
        <taxon>Acidobacteriaceae</taxon>
        <taxon>Terriglobus</taxon>
    </lineage>
</organism>
<evidence type="ECO:0000313" key="2">
    <source>
        <dbReference type="Proteomes" id="UP000182427"/>
    </source>
</evidence>
<proteinExistence type="predicted"/>
<gene>
    <name evidence="1" type="ORF">SAMN05444167_1089</name>
</gene>
<evidence type="ECO:0000313" key="1">
    <source>
        <dbReference type="EMBL" id="SDF00230.1"/>
    </source>
</evidence>
<keyword evidence="2" id="KW-1185">Reference proteome</keyword>
<reference evidence="1 2" key="1">
    <citation type="submission" date="2016-10" db="EMBL/GenBank/DDBJ databases">
        <authorList>
            <person name="de Groot N.N."/>
        </authorList>
    </citation>
    <scope>NUCLEOTIDE SEQUENCE [LARGE SCALE GENOMIC DNA]</scope>
    <source>
        <strain evidence="1 2">GAS232</strain>
    </source>
</reference>
<sequence length="88" mass="10048">MSTRRMIPLPTLTLLGLERPIPVRDAVLVEYGRNGLTEWVIRTGQELPPELIRRTLTFRAGGYEGSCYYADRHELRGSGPVRGLHEER</sequence>
<dbReference type="AlphaFoldDB" id="A0A1G7HIB3"/>
<accession>A0A1G7HIB3</accession>
<protein>
    <submittedName>
        <fullName evidence="1">Uncharacterized protein</fullName>
    </submittedName>
</protein>
<dbReference type="Proteomes" id="UP000182427">
    <property type="component" value="Chromosome I"/>
</dbReference>
<name>A0A1G7HIB3_9BACT</name>
<dbReference type="EMBL" id="LT629690">
    <property type="protein sequence ID" value="SDF00230.1"/>
    <property type="molecule type" value="Genomic_DNA"/>
</dbReference>